<accession>A0ABQ6H1U9</accession>
<name>A0ABQ6H1U9_9GAMM</name>
<feature type="domain" description="DUF2489" evidence="1">
    <location>
        <begin position="17"/>
        <end position="142"/>
    </location>
</feature>
<gene>
    <name evidence="2" type="ORF">theurythT_02440</name>
</gene>
<keyword evidence="3" id="KW-1185">Reference proteome</keyword>
<evidence type="ECO:0000313" key="3">
    <source>
        <dbReference type="Proteomes" id="UP001157133"/>
    </source>
</evidence>
<reference evidence="2 3" key="1">
    <citation type="submission" date="2023-03" db="EMBL/GenBank/DDBJ databases">
        <title>Draft genome sequence of Thalassotalea eurytherma JCM 18482T.</title>
        <authorList>
            <person name="Sawabe T."/>
        </authorList>
    </citation>
    <scope>NUCLEOTIDE SEQUENCE [LARGE SCALE GENOMIC DNA]</scope>
    <source>
        <strain evidence="2 3">JCM 18482</strain>
    </source>
</reference>
<dbReference type="InterPro" id="IPR019617">
    <property type="entry name" value="DUF2489"/>
</dbReference>
<comment type="caution">
    <text evidence="2">The sequence shown here is derived from an EMBL/GenBank/DDBJ whole genome shotgun (WGS) entry which is preliminary data.</text>
</comment>
<protein>
    <recommendedName>
        <fullName evidence="1">DUF2489 domain-containing protein</fullName>
    </recommendedName>
</protein>
<dbReference type="Pfam" id="PF10675">
    <property type="entry name" value="DUF2489"/>
    <property type="match status" value="1"/>
</dbReference>
<evidence type="ECO:0000313" key="2">
    <source>
        <dbReference type="EMBL" id="GLX80792.1"/>
    </source>
</evidence>
<proteinExistence type="predicted"/>
<sequence>MNSTMTIVLMLAALLIILALSVYAGRLLWLVKKQRIEQEEKKVAQQKALASHDTKILQSVLIIVKAMQEEQCDYSEGCWRLSVLLDSLKLSTQMENEFPAIFNLYKQIKHLSILDERKQMAKRDRMKQDLERMKVEAQCLEGVSTTLPLLRQYTTERLAVLANDM</sequence>
<dbReference type="EMBL" id="BSSU01000001">
    <property type="protein sequence ID" value="GLX80792.1"/>
    <property type="molecule type" value="Genomic_DNA"/>
</dbReference>
<organism evidence="2 3">
    <name type="scientific">Thalassotalea eurytherma</name>
    <dbReference type="NCBI Taxonomy" id="1144278"/>
    <lineage>
        <taxon>Bacteria</taxon>
        <taxon>Pseudomonadati</taxon>
        <taxon>Pseudomonadota</taxon>
        <taxon>Gammaproteobacteria</taxon>
        <taxon>Alteromonadales</taxon>
        <taxon>Colwelliaceae</taxon>
        <taxon>Thalassotalea</taxon>
    </lineage>
</organism>
<evidence type="ECO:0000259" key="1">
    <source>
        <dbReference type="Pfam" id="PF10675"/>
    </source>
</evidence>
<dbReference type="Proteomes" id="UP001157133">
    <property type="component" value="Unassembled WGS sequence"/>
</dbReference>